<dbReference type="GO" id="GO:0000166">
    <property type="term" value="F:nucleotide binding"/>
    <property type="evidence" value="ECO:0007669"/>
    <property type="project" value="InterPro"/>
</dbReference>
<dbReference type="GO" id="GO:0016020">
    <property type="term" value="C:membrane"/>
    <property type="evidence" value="ECO:0007669"/>
    <property type="project" value="TreeGrafter"/>
</dbReference>
<dbReference type="Proteomes" id="UP000295399">
    <property type="component" value="Unassembled WGS sequence"/>
</dbReference>
<evidence type="ECO:0000256" key="3">
    <source>
        <dbReference type="SAM" id="MobiDB-lite"/>
    </source>
</evidence>
<feature type="transmembrane region" description="Helical" evidence="4">
    <location>
        <begin position="361"/>
        <end position="382"/>
    </location>
</feature>
<dbReference type="Gene3D" id="3.40.1110.10">
    <property type="entry name" value="Calcium-transporting ATPase, cytoplasmic domain N"/>
    <property type="match status" value="1"/>
</dbReference>
<dbReference type="GO" id="GO:0043682">
    <property type="term" value="F:P-type divalent copper transporter activity"/>
    <property type="evidence" value="ECO:0007669"/>
    <property type="project" value="TreeGrafter"/>
</dbReference>
<feature type="transmembrane region" description="Helical" evidence="4">
    <location>
        <begin position="114"/>
        <end position="134"/>
    </location>
</feature>
<feature type="domain" description="P-type ATPase A" evidence="5">
    <location>
        <begin position="259"/>
        <end position="342"/>
    </location>
</feature>
<dbReference type="InterPro" id="IPR023214">
    <property type="entry name" value="HAD_sf"/>
</dbReference>
<evidence type="ECO:0000256" key="2">
    <source>
        <dbReference type="ARBA" id="ARBA00022967"/>
    </source>
</evidence>
<evidence type="ECO:0000313" key="6">
    <source>
        <dbReference type="EMBL" id="TCP38128.1"/>
    </source>
</evidence>
<sequence length="747" mass="76465">MDSGRQSQDAAGAHPPPAGPVTGGGSYDAGADGTRAPALSRAEPRPAADAAPETVRDAAPDAATDMLSDDADFELADAPEAPSVWAEPSGPTPGELAVGGFDLGRRGAADGRMLTLPLIVAALGTAVLLAMIGLRDAGGAPVLPPVLLLVIASAVQWGAGWPLHRAAVDEARRLRVGPLVVLTLASTAGWTHSAWRWVAEGEAAGVGLAPLAALLVTLALLGRSLRVSADPRPGAHVDGPPLDPPAMARRRGGPDAAGDLVPVADLGAGATILLRAGEVVPVDATVIAGVVEILTRPVTGDPVPRTCRQGAKVFAGSPVLSGAAEARVEEVGVQSLLGEAGALARAVPARQGQGGQGEVRLARWSLAVALVLAPVFGLAAGLGEPARGVQAALAVFALAYPAGLALYRPMSHAIAARLAHAQGVRLHDLDASLGARRIAHLCFGWRGLMTPGRYAVGPVSTEDDVTEAEALSLARAVVGRIEHPLAEALAVAADRAGSDLRQASERRGDPDRGYVGEVAGRTILLGTPALLSAHRVGYRRFSDQAAVWANEGYQVLWLAEAGARRRALALIGLGDRPRAPFLYSLEALKAEGIQATVLMPQPEALEADWVGDNSSLGALGGRPGRRLEEMEGLRRQYGPTAAMVSSVSDLALMRTADLAIAAADAPAPVRRAADLTVGPGTPEHLLATLTWAKRFGARGTQVLWALLVINGMAMFLVPAGLFAPAVGVAAALLSVLAPLAGLLLARP</sequence>
<keyword evidence="7" id="KW-1185">Reference proteome</keyword>
<dbReference type="InterPro" id="IPR059000">
    <property type="entry name" value="ATPase_P-type_domA"/>
</dbReference>
<feature type="transmembrane region" description="Helical" evidence="4">
    <location>
        <begin position="388"/>
        <end position="407"/>
    </location>
</feature>
<evidence type="ECO:0000259" key="5">
    <source>
        <dbReference type="Pfam" id="PF00122"/>
    </source>
</evidence>
<dbReference type="Gene3D" id="3.40.50.1000">
    <property type="entry name" value="HAD superfamily/HAD-like"/>
    <property type="match status" value="1"/>
</dbReference>
<feature type="transmembrane region" description="Helical" evidence="4">
    <location>
        <begin position="728"/>
        <end position="745"/>
    </location>
</feature>
<feature type="transmembrane region" description="Helical" evidence="4">
    <location>
        <begin position="203"/>
        <end position="222"/>
    </location>
</feature>
<dbReference type="GO" id="GO:0055070">
    <property type="term" value="P:copper ion homeostasis"/>
    <property type="evidence" value="ECO:0007669"/>
    <property type="project" value="TreeGrafter"/>
</dbReference>
<keyword evidence="4" id="KW-1133">Transmembrane helix</keyword>
<feature type="region of interest" description="Disordered" evidence="3">
    <location>
        <begin position="231"/>
        <end position="254"/>
    </location>
</feature>
<dbReference type="Gene3D" id="2.70.150.10">
    <property type="entry name" value="Calcium-transporting ATPase, cytoplasmic transduction domain A"/>
    <property type="match status" value="1"/>
</dbReference>
<dbReference type="GO" id="GO:0005507">
    <property type="term" value="F:copper ion binding"/>
    <property type="evidence" value="ECO:0007669"/>
    <property type="project" value="TreeGrafter"/>
</dbReference>
<feature type="transmembrane region" description="Helical" evidence="4">
    <location>
        <begin position="702"/>
        <end position="722"/>
    </location>
</feature>
<dbReference type="RefSeq" id="WP_165878621.1">
    <property type="nucleotide sequence ID" value="NZ_JACIGF010000001.1"/>
</dbReference>
<keyword evidence="4" id="KW-0812">Transmembrane</keyword>
<keyword evidence="1" id="KW-0479">Metal-binding</keyword>
<organism evidence="6 7">
    <name type="scientific">Rhodothalassium salexigens DSM 2132</name>
    <dbReference type="NCBI Taxonomy" id="1188247"/>
    <lineage>
        <taxon>Bacteria</taxon>
        <taxon>Pseudomonadati</taxon>
        <taxon>Pseudomonadota</taxon>
        <taxon>Alphaproteobacteria</taxon>
        <taxon>Rhodothalassiales</taxon>
        <taxon>Rhodothalassiaceae</taxon>
        <taxon>Rhodothalassium</taxon>
    </lineage>
</organism>
<dbReference type="PANTHER" id="PTHR43520:SF8">
    <property type="entry name" value="P-TYPE CU(+) TRANSPORTER"/>
    <property type="match status" value="1"/>
</dbReference>
<dbReference type="InterPro" id="IPR008250">
    <property type="entry name" value="ATPase_P-typ_transduc_dom_A_sf"/>
</dbReference>
<dbReference type="PANTHER" id="PTHR43520">
    <property type="entry name" value="ATP7, ISOFORM B"/>
    <property type="match status" value="1"/>
</dbReference>
<proteinExistence type="predicted"/>
<name>A0A4R2PT14_RHOSA</name>
<accession>A0A4R2PT14</accession>
<comment type="caution">
    <text evidence="6">The sequence shown here is derived from an EMBL/GenBank/DDBJ whole genome shotgun (WGS) entry which is preliminary data.</text>
</comment>
<dbReference type="InParanoid" id="A0A4R2PT14"/>
<dbReference type="SUPFAM" id="SSF81660">
    <property type="entry name" value="Metal cation-transporting ATPase, ATP-binding domain N"/>
    <property type="match status" value="1"/>
</dbReference>
<keyword evidence="2" id="KW-1278">Translocase</keyword>
<keyword evidence="4" id="KW-0472">Membrane</keyword>
<evidence type="ECO:0000256" key="4">
    <source>
        <dbReference type="SAM" id="Phobius"/>
    </source>
</evidence>
<protein>
    <submittedName>
        <fullName evidence="6">Cation transport ATPase</fullName>
    </submittedName>
</protein>
<evidence type="ECO:0000313" key="7">
    <source>
        <dbReference type="Proteomes" id="UP000295399"/>
    </source>
</evidence>
<dbReference type="AlphaFoldDB" id="A0A4R2PT14"/>
<gene>
    <name evidence="6" type="ORF">EV659_10122</name>
</gene>
<feature type="transmembrane region" description="Helical" evidence="4">
    <location>
        <begin position="176"/>
        <end position="197"/>
    </location>
</feature>
<evidence type="ECO:0000256" key="1">
    <source>
        <dbReference type="ARBA" id="ARBA00022723"/>
    </source>
</evidence>
<dbReference type="EMBL" id="SLXO01000001">
    <property type="protein sequence ID" value="TCP38128.1"/>
    <property type="molecule type" value="Genomic_DNA"/>
</dbReference>
<reference evidence="6 7" key="1">
    <citation type="submission" date="2019-03" db="EMBL/GenBank/DDBJ databases">
        <title>Genomic Encyclopedia of Type Strains, Phase IV (KMG-IV): sequencing the most valuable type-strain genomes for metagenomic binning, comparative biology and taxonomic classification.</title>
        <authorList>
            <person name="Goeker M."/>
        </authorList>
    </citation>
    <scope>NUCLEOTIDE SEQUENCE [LARGE SCALE GENOMIC DNA]</scope>
    <source>
        <strain evidence="6 7">DSM 2132</strain>
    </source>
</reference>
<feature type="region of interest" description="Disordered" evidence="3">
    <location>
        <begin position="1"/>
        <end position="57"/>
    </location>
</feature>
<feature type="transmembrane region" description="Helical" evidence="4">
    <location>
        <begin position="146"/>
        <end position="164"/>
    </location>
</feature>
<dbReference type="SUPFAM" id="SSF81653">
    <property type="entry name" value="Calcium ATPase, transduction domain A"/>
    <property type="match status" value="1"/>
</dbReference>
<dbReference type="InterPro" id="IPR023299">
    <property type="entry name" value="ATPase_P-typ_cyto_dom_N"/>
</dbReference>
<dbReference type="Pfam" id="PF00122">
    <property type="entry name" value="E1-E2_ATPase"/>
    <property type="match status" value="1"/>
</dbReference>